<proteinExistence type="predicted"/>
<evidence type="ECO:0000313" key="3">
    <source>
        <dbReference type="EMBL" id="GJT65232.1"/>
    </source>
</evidence>
<dbReference type="PANTHER" id="PTHR16019:SF25">
    <property type="entry name" value="BSD DOMAIN-CONTAINING PROTEIN 1-LIKE"/>
    <property type="match status" value="1"/>
</dbReference>
<comment type="caution">
    <text evidence="3">The sequence shown here is derived from an EMBL/GenBank/DDBJ whole genome shotgun (WGS) entry which is preliminary data.</text>
</comment>
<dbReference type="Proteomes" id="UP001151760">
    <property type="component" value="Unassembled WGS sequence"/>
</dbReference>
<accession>A0ABQ5FRD3</accession>
<feature type="compositionally biased region" description="Acidic residues" evidence="1">
    <location>
        <begin position="285"/>
        <end position="295"/>
    </location>
</feature>
<dbReference type="SMART" id="SM00751">
    <property type="entry name" value="BSD"/>
    <property type="match status" value="1"/>
</dbReference>
<reference evidence="3" key="1">
    <citation type="journal article" date="2022" name="Int. J. Mol. Sci.">
        <title>Draft Genome of Tanacetum Coccineum: Genomic Comparison of Closely Related Tanacetum-Family Plants.</title>
        <authorList>
            <person name="Yamashiro T."/>
            <person name="Shiraishi A."/>
            <person name="Nakayama K."/>
            <person name="Satake H."/>
        </authorList>
    </citation>
    <scope>NUCLEOTIDE SEQUENCE</scope>
</reference>
<dbReference type="Pfam" id="PF03909">
    <property type="entry name" value="BSD"/>
    <property type="match status" value="1"/>
</dbReference>
<feature type="region of interest" description="Disordered" evidence="1">
    <location>
        <begin position="1"/>
        <end position="25"/>
    </location>
</feature>
<feature type="compositionally biased region" description="Basic and acidic residues" evidence="1">
    <location>
        <begin position="243"/>
        <end position="272"/>
    </location>
</feature>
<feature type="region of interest" description="Disordered" evidence="1">
    <location>
        <begin position="231"/>
        <end position="342"/>
    </location>
</feature>
<dbReference type="EMBL" id="BQNB010017615">
    <property type="protein sequence ID" value="GJT65232.1"/>
    <property type="molecule type" value="Genomic_DNA"/>
</dbReference>
<evidence type="ECO:0000259" key="2">
    <source>
        <dbReference type="PROSITE" id="PS50858"/>
    </source>
</evidence>
<evidence type="ECO:0000313" key="4">
    <source>
        <dbReference type="Proteomes" id="UP001151760"/>
    </source>
</evidence>
<feature type="compositionally biased region" description="Basic and acidic residues" evidence="1">
    <location>
        <begin position="297"/>
        <end position="320"/>
    </location>
</feature>
<sequence length="342" mass="38546">MNFFQSVFSDDPEPDPQSPRNPNPNIQSITSAWQFSSTLLQTLASKSESVLQTYRHDLHEFTSGLKNETDVILEAGVESLESVGQAIDNLGNTVTSILTANYIHNNVNNNNNVVLIDDNSNDNTSGHFSRVDALIRNATRDAKTYLTDPEDLGEFNEWATGFNVDAFKGEIEEVMNADGGVVREVFNEVVPGRVDEVTFWERYFYKVWKIRKAEEARVMLVKKAMAGEEDEELSWDVDEYEEKEVGVSEVKNEDTDVKVGSEGKTDRDRDSDISIVSTQPSREEDGWDEIEDIGSSDDNKDKGVSRGSPDRAELRKRLSVAEEDEEDLTWDIEDDEDEPVKA</sequence>
<dbReference type="InterPro" id="IPR035925">
    <property type="entry name" value="BSD_dom_sf"/>
</dbReference>
<name>A0ABQ5FRD3_9ASTR</name>
<gene>
    <name evidence="3" type="ORF">Tco_1016712</name>
</gene>
<feature type="compositionally biased region" description="Acidic residues" evidence="1">
    <location>
        <begin position="231"/>
        <end position="242"/>
    </location>
</feature>
<protein>
    <submittedName>
        <fullName evidence="3">BSD domain-containing protein 1-like protein</fullName>
    </submittedName>
</protein>
<dbReference type="Gene3D" id="1.10.3970.10">
    <property type="entry name" value="BSD domain"/>
    <property type="match status" value="1"/>
</dbReference>
<reference evidence="3" key="2">
    <citation type="submission" date="2022-01" db="EMBL/GenBank/DDBJ databases">
        <authorList>
            <person name="Yamashiro T."/>
            <person name="Shiraishi A."/>
            <person name="Satake H."/>
            <person name="Nakayama K."/>
        </authorList>
    </citation>
    <scope>NUCLEOTIDE SEQUENCE</scope>
</reference>
<organism evidence="3 4">
    <name type="scientific">Tanacetum coccineum</name>
    <dbReference type="NCBI Taxonomy" id="301880"/>
    <lineage>
        <taxon>Eukaryota</taxon>
        <taxon>Viridiplantae</taxon>
        <taxon>Streptophyta</taxon>
        <taxon>Embryophyta</taxon>
        <taxon>Tracheophyta</taxon>
        <taxon>Spermatophyta</taxon>
        <taxon>Magnoliopsida</taxon>
        <taxon>eudicotyledons</taxon>
        <taxon>Gunneridae</taxon>
        <taxon>Pentapetalae</taxon>
        <taxon>asterids</taxon>
        <taxon>campanulids</taxon>
        <taxon>Asterales</taxon>
        <taxon>Asteraceae</taxon>
        <taxon>Asteroideae</taxon>
        <taxon>Anthemideae</taxon>
        <taxon>Anthemidinae</taxon>
        <taxon>Tanacetum</taxon>
    </lineage>
</organism>
<dbReference type="PROSITE" id="PS50858">
    <property type="entry name" value="BSD"/>
    <property type="match status" value="1"/>
</dbReference>
<dbReference type="SUPFAM" id="SSF140383">
    <property type="entry name" value="BSD domain-like"/>
    <property type="match status" value="1"/>
</dbReference>
<dbReference type="InterPro" id="IPR051494">
    <property type="entry name" value="BSD_domain-containing"/>
</dbReference>
<evidence type="ECO:0000256" key="1">
    <source>
        <dbReference type="SAM" id="MobiDB-lite"/>
    </source>
</evidence>
<feature type="domain" description="BSD" evidence="2">
    <location>
        <begin position="158"/>
        <end position="211"/>
    </location>
</feature>
<dbReference type="InterPro" id="IPR005607">
    <property type="entry name" value="BSD_dom"/>
</dbReference>
<keyword evidence="4" id="KW-1185">Reference proteome</keyword>
<dbReference type="PANTHER" id="PTHR16019">
    <property type="entry name" value="SYNAPSE-ASSOCIATED PROTEIN"/>
    <property type="match status" value="1"/>
</dbReference>
<feature type="compositionally biased region" description="Acidic residues" evidence="1">
    <location>
        <begin position="321"/>
        <end position="342"/>
    </location>
</feature>